<evidence type="ECO:0000256" key="3">
    <source>
        <dbReference type="ARBA" id="ARBA00022833"/>
    </source>
</evidence>
<dbReference type="InterPro" id="IPR037187">
    <property type="entry name" value="DnaK_N"/>
</dbReference>
<dbReference type="SUPFAM" id="SSF57716">
    <property type="entry name" value="Glucocorticoid receptor-like (DNA-binding domain)"/>
    <property type="match status" value="1"/>
</dbReference>
<dbReference type="PANTHER" id="PTHR33823">
    <property type="entry name" value="RNA POLYMERASE-BINDING TRANSCRIPTION FACTOR DKSA-RELATED"/>
    <property type="match status" value="1"/>
</dbReference>
<evidence type="ECO:0000259" key="5">
    <source>
        <dbReference type="Pfam" id="PF01258"/>
    </source>
</evidence>
<reference evidence="6" key="2">
    <citation type="submission" date="2015-06" db="EMBL/GenBank/DDBJ databases">
        <title>Environmentally co-occuring mercury resistance plasmids are genetically and phenotypically diverse and confer variable context-dependent fitness effects.</title>
        <authorList>
            <person name="Hall J.P.J."/>
            <person name="Harrison E."/>
            <person name="Lilley A.K."/>
            <person name="Paterson S."/>
            <person name="Spiers A.J."/>
            <person name="Brockhurst M.A."/>
        </authorList>
    </citation>
    <scope>NUCLEOTIDE SEQUENCE [LARGE SCALE GENOMIC DNA]</scope>
    <source>
        <strain evidence="6">SBW25</strain>
        <plasmid evidence="6">pQBR55</plasmid>
    </source>
</reference>
<dbReference type="PANTHER" id="PTHR33823:SF2">
    <property type="entry name" value="RNA POLYMERASE-BINDING TRANSCRIPTION FACTOR DKSA"/>
    <property type="match status" value="1"/>
</dbReference>
<dbReference type="InterPro" id="IPR000962">
    <property type="entry name" value="Znf_DskA_TraR"/>
</dbReference>
<evidence type="ECO:0000313" key="6">
    <source>
        <dbReference type="EMBL" id="CEK42400.1"/>
    </source>
</evidence>
<name>A0A0G4E598_PSEFS</name>
<geneLocation type="plasmid" evidence="6">
    <name>pQBR55</name>
</geneLocation>
<evidence type="ECO:0000256" key="4">
    <source>
        <dbReference type="PROSITE-ProRule" id="PRU00510"/>
    </source>
</evidence>
<keyword evidence="1" id="KW-0479">Metal-binding</keyword>
<dbReference type="InterPro" id="IPR020458">
    <property type="entry name" value="Znf_DskA_TraR_CS"/>
</dbReference>
<reference evidence="6" key="1">
    <citation type="submission" date="2014-12" db="EMBL/GenBank/DDBJ databases">
        <authorList>
            <person name="Hall J."/>
        </authorList>
    </citation>
    <scope>NUCLEOTIDE SEQUENCE [LARGE SCALE GENOMIC DNA]</scope>
    <source>
        <strain evidence="6">SBW25</strain>
        <plasmid evidence="6">pQBR55</plasmid>
    </source>
</reference>
<dbReference type="EMBL" id="LN713927">
    <property type="protein sequence ID" value="CEK42400.1"/>
    <property type="molecule type" value="Genomic_DNA"/>
</dbReference>
<accession>A0A0G4E598</accession>
<dbReference type="Gene3D" id="1.20.120.910">
    <property type="entry name" value="DksA, coiled-coil domain"/>
    <property type="match status" value="1"/>
</dbReference>
<dbReference type="AlphaFoldDB" id="A0A0G4E598"/>
<dbReference type="PROSITE" id="PS01102">
    <property type="entry name" value="ZF_DKSA_1"/>
    <property type="match status" value="1"/>
</dbReference>
<protein>
    <submittedName>
        <fullName evidence="6">C4-type zinc finger protein, DksA/TraR family</fullName>
    </submittedName>
</protein>
<keyword evidence="6" id="KW-0614">Plasmid</keyword>
<feature type="domain" description="Zinc finger DksA/TraR C4-type" evidence="5">
    <location>
        <begin position="44"/>
        <end position="78"/>
    </location>
</feature>
<dbReference type="PROSITE" id="PS51128">
    <property type="entry name" value="ZF_DKSA_2"/>
    <property type="match status" value="1"/>
</dbReference>
<dbReference type="Pfam" id="PF01258">
    <property type="entry name" value="zf-dskA_traR"/>
    <property type="match status" value="1"/>
</dbReference>
<evidence type="ECO:0000256" key="2">
    <source>
        <dbReference type="ARBA" id="ARBA00022771"/>
    </source>
</evidence>
<organism evidence="6">
    <name type="scientific">Pseudomonas fluorescens (strain SBW25)</name>
    <dbReference type="NCBI Taxonomy" id="216595"/>
    <lineage>
        <taxon>Bacteria</taxon>
        <taxon>Pseudomonadati</taxon>
        <taxon>Pseudomonadota</taxon>
        <taxon>Gammaproteobacteria</taxon>
        <taxon>Pseudomonadales</taxon>
        <taxon>Pseudomonadaceae</taxon>
        <taxon>Pseudomonas</taxon>
    </lineage>
</organism>
<feature type="zinc finger region" description="dksA C4-type" evidence="4">
    <location>
        <begin position="49"/>
        <end position="73"/>
    </location>
</feature>
<dbReference type="SUPFAM" id="SSF109635">
    <property type="entry name" value="DnaK suppressor protein DksA, alpha-hairpin domain"/>
    <property type="match status" value="1"/>
</dbReference>
<dbReference type="GO" id="GO:0008270">
    <property type="term" value="F:zinc ion binding"/>
    <property type="evidence" value="ECO:0007669"/>
    <property type="project" value="UniProtKB-KW"/>
</dbReference>
<gene>
    <name evidence="6" type="ORF">PQBR55_0021</name>
</gene>
<keyword evidence="2" id="KW-0863">Zinc-finger</keyword>
<proteinExistence type="predicted"/>
<keyword evidence="3" id="KW-0862">Zinc</keyword>
<sequence length="87" mass="10302">MEKPADDVDQASVEEERQKMLRMLERDRLNLPKLRRAIERIEDRNFGYCEETGEPIGIKRLLARPATTLCIEAKQRKELREKHLRVA</sequence>
<evidence type="ECO:0000256" key="1">
    <source>
        <dbReference type="ARBA" id="ARBA00022723"/>
    </source>
</evidence>